<feature type="transmembrane region" description="Helical" evidence="1">
    <location>
        <begin position="33"/>
        <end position="50"/>
    </location>
</feature>
<protein>
    <submittedName>
        <fullName evidence="2">Uncharacterized protein</fullName>
    </submittedName>
</protein>
<dbReference type="Proteomes" id="UP001216510">
    <property type="component" value="Chromosome"/>
</dbReference>
<accession>A0ABY8B8V4</accession>
<keyword evidence="1" id="KW-0472">Membrane</keyword>
<keyword evidence="1" id="KW-0812">Transmembrane</keyword>
<reference evidence="2 3" key="1">
    <citation type="submission" date="2023-02" db="EMBL/GenBank/DDBJ databases">
        <title>Gemone sequence of Telluria chitinolytica ACM 3522T.</title>
        <authorList>
            <person name="Frediansyah A."/>
            <person name="Miess H."/>
            <person name="Gross H."/>
        </authorList>
    </citation>
    <scope>NUCLEOTIDE SEQUENCE [LARGE SCALE GENOMIC DNA]</scope>
    <source>
        <strain evidence="2 3">ACM 3522</strain>
    </source>
</reference>
<evidence type="ECO:0000313" key="2">
    <source>
        <dbReference type="EMBL" id="WEF31473.1"/>
    </source>
</evidence>
<dbReference type="EMBL" id="CP119083">
    <property type="protein sequence ID" value="WEF31473.1"/>
    <property type="molecule type" value="Genomic_DNA"/>
</dbReference>
<sequence>MDSRTCASNFLYRRLCGRLQWTISMRLRYTDQFLLGSWTGLAIAAAIYTRGVEASVHALLAGAGSTMLLIAVRTAATSRPSLQGVPRAAAVLVAALLLFGVAVLAERLYTVHGRGYPARLASETLGDINDRDVAALRETACAGAPMALMNRPHGVVLRCGTWWYQPSTRTFLAASYRPGG</sequence>
<evidence type="ECO:0000313" key="3">
    <source>
        <dbReference type="Proteomes" id="UP001216510"/>
    </source>
</evidence>
<keyword evidence="1" id="KW-1133">Transmembrane helix</keyword>
<proteinExistence type="predicted"/>
<dbReference type="RefSeq" id="WP_277414245.1">
    <property type="nucleotide sequence ID" value="NZ_CP119083.1"/>
</dbReference>
<gene>
    <name evidence="2" type="ORF">PX653_18670</name>
</gene>
<feature type="transmembrane region" description="Helical" evidence="1">
    <location>
        <begin position="56"/>
        <end position="76"/>
    </location>
</feature>
<name>A0ABY8B8V4_9BURK</name>
<keyword evidence="3" id="KW-1185">Reference proteome</keyword>
<evidence type="ECO:0000256" key="1">
    <source>
        <dbReference type="SAM" id="Phobius"/>
    </source>
</evidence>
<organism evidence="2 3">
    <name type="scientific">Pseudoduganella chitinolytica</name>
    <dbReference type="NCBI Taxonomy" id="34070"/>
    <lineage>
        <taxon>Bacteria</taxon>
        <taxon>Pseudomonadati</taxon>
        <taxon>Pseudomonadota</taxon>
        <taxon>Betaproteobacteria</taxon>
        <taxon>Burkholderiales</taxon>
        <taxon>Oxalobacteraceae</taxon>
        <taxon>Telluria group</taxon>
        <taxon>Pseudoduganella</taxon>
    </lineage>
</organism>
<feature type="transmembrane region" description="Helical" evidence="1">
    <location>
        <begin position="88"/>
        <end position="105"/>
    </location>
</feature>